<name>A0A2S0M9D8_MEGEL</name>
<dbReference type="RefSeq" id="WP_027894574.1">
    <property type="nucleotide sequence ID" value="NZ_CP027569.1"/>
</dbReference>
<sequence length="913" mass="100565">MAKSKYNYIEDNISQNYAPRQYSAPFTTQTLPQLNFAQYAFQDPKFALGMLIGNAVGANILNRKQKEADQMLFRQDNPVSMPDNVPLYDTSTTPTLADGKTAAVGNAYSGFGANPSQVSIDFLSNLQGVNGRLNYNTDTGAVNYQMPTFLPSMYAENNLGKYYPTATDADGNMIGNISFADYLNNQSKAGQGQGLFDFNALQKMAADDAAKAAANNPRATVAQNMGVLPTANVDVPSKSNSYIPAITGRLGNPINGSLSMSGFNLNSNDPYNKFYTWNLKSGGDVADASPATITSAQTTVPGMITPGNVDTSNGLPKVRVTEINGKHYILPATGTDGKTLDEDQTAYNFYETGNTLGVFDNKKDAKKYADQINKDAGSNPVPAVHAMEAQPLDEPPIKDVQPIQPVDNQPIKPVDNQPIKEEPAPIQPVEGPIQPVDATTQADTQPVAQANAQAATQDPQASVTITPGQQANAAQPTTTQATNQTDTGIFPNDPQKLMDRLFPGETQIDNPYYKDLLDQYHKETDPTKKQALMDKLNNTPAYMLRSDNPYYMATKTLYDNEKDANKKKEWQAALNNLPRYNIRPFDQVEQSLETDMNGGHPKHINAQKNESDFVHWAIQHDMPIDVVNSTLERYRPVWQAEEKQYNDYQTSKLYPLYYQAAMDGQYDIAATIAQSMSQYNPQLSAQMLATLPNGLNYYATADAKDRAATAQQNKVYNMGLQNKYTLGQIVTRGEIADSQLKERLKHDTWKTNVTIAEKARENDNNNRTKFLTSKYGPNGSGKSSSGGGSGDIKLSDAKSVIELHNKWVNDHKGDADYQESNSPYYNAYQDAIQVINNKFGEGLKEPDSEENAWHNATALLEQNAKMGNKYSMFEMEDIIKQKCGDWADQINQILADGGGDISFATYGLHPDYE</sequence>
<accession>A0A2S0M9D8</accession>
<proteinExistence type="predicted"/>
<feature type="compositionally biased region" description="Low complexity" evidence="1">
    <location>
        <begin position="470"/>
        <end position="488"/>
    </location>
</feature>
<evidence type="ECO:0000256" key="1">
    <source>
        <dbReference type="SAM" id="MobiDB-lite"/>
    </source>
</evidence>
<dbReference type="OrthoDB" id="9979823at2"/>
<dbReference type="Proteomes" id="UP000238358">
    <property type="component" value="Chromosome"/>
</dbReference>
<protein>
    <submittedName>
        <fullName evidence="2">Uncharacterized protein</fullName>
    </submittedName>
</protein>
<evidence type="ECO:0000313" key="2">
    <source>
        <dbReference type="EMBL" id="AVO28091.1"/>
    </source>
</evidence>
<evidence type="ECO:0000313" key="3">
    <source>
        <dbReference type="Proteomes" id="UP000238358"/>
    </source>
</evidence>
<dbReference type="EMBL" id="CP027569">
    <property type="protein sequence ID" value="AVO28091.1"/>
    <property type="molecule type" value="Genomic_DNA"/>
</dbReference>
<feature type="compositionally biased region" description="Low complexity" evidence="1">
    <location>
        <begin position="773"/>
        <end position="783"/>
    </location>
</feature>
<organism evidence="2 3">
    <name type="scientific">Megasphaera elsdenii</name>
    <dbReference type="NCBI Taxonomy" id="907"/>
    <lineage>
        <taxon>Bacteria</taxon>
        <taxon>Bacillati</taxon>
        <taxon>Bacillota</taxon>
        <taxon>Negativicutes</taxon>
        <taxon>Veillonellales</taxon>
        <taxon>Veillonellaceae</taxon>
        <taxon>Megasphaera</taxon>
    </lineage>
</organism>
<dbReference type="AlphaFoldDB" id="A0A2S0M9D8"/>
<reference evidence="2 3" key="1">
    <citation type="journal article" date="2018" name="Genome Announc.">
        <title>Complete genomes of two Megasphaera elsdenii strains, NCIMB 702410 and ATCC 25940.</title>
        <authorList>
            <person name="Hatmaker E.A."/>
            <person name="O'Dell K."/>
            <person name="Riley L.A."/>
            <person name="Klingeman D.M."/>
            <person name="Guss A.M."/>
        </authorList>
    </citation>
    <scope>NUCLEOTIDE SEQUENCE [LARGE SCALE GENOMIC DNA]</scope>
    <source>
        <strain evidence="2 3">NCIMB702410</strain>
    </source>
</reference>
<feature type="region of interest" description="Disordered" evidence="1">
    <location>
        <begin position="470"/>
        <end position="493"/>
    </location>
</feature>
<gene>
    <name evidence="2" type="ORF">C6Y28_10880</name>
</gene>
<feature type="region of interest" description="Disordered" evidence="1">
    <location>
        <begin position="758"/>
        <end position="791"/>
    </location>
</feature>